<accession>A0A2N0RKX0</accession>
<dbReference type="GO" id="GO:0007166">
    <property type="term" value="P:cell surface receptor signaling pathway"/>
    <property type="evidence" value="ECO:0007669"/>
    <property type="project" value="InterPro"/>
</dbReference>
<dbReference type="VEuPathDB" id="FungiDB:RhiirA1_422144"/>
<evidence type="ECO:0000313" key="1">
    <source>
        <dbReference type="EMBL" id="PKC63950.1"/>
    </source>
</evidence>
<proteinExistence type="predicted"/>
<dbReference type="Proteomes" id="UP000232688">
    <property type="component" value="Unassembled WGS sequence"/>
</dbReference>
<dbReference type="AlphaFoldDB" id="A0A2N0RKX0"/>
<dbReference type="EMBL" id="LLXH01000684">
    <property type="protein sequence ID" value="PKC63950.1"/>
    <property type="molecule type" value="Genomic_DNA"/>
</dbReference>
<reference evidence="1 2" key="1">
    <citation type="submission" date="2017-10" db="EMBL/GenBank/DDBJ databases">
        <title>Extensive intraspecific genome diversity in a model arbuscular mycorrhizal fungus.</title>
        <authorList>
            <person name="Chen E.C.H."/>
            <person name="Morin E."/>
            <person name="Baudet D."/>
            <person name="Noel J."/>
            <person name="Ndikumana S."/>
            <person name="Charron P."/>
            <person name="St-Onge C."/>
            <person name="Giorgi J."/>
            <person name="Grigoriev I.V."/>
            <person name="Roux C."/>
            <person name="Martin F.M."/>
            <person name="Corradi N."/>
        </authorList>
    </citation>
    <scope>NUCLEOTIDE SEQUENCE [LARGE SCALE GENOMIC DNA]</scope>
    <source>
        <strain evidence="1 2">A1</strain>
    </source>
</reference>
<dbReference type="Gene3D" id="1.20.930.20">
    <property type="entry name" value="Adaptor protein Cbl, N-terminal domain"/>
    <property type="match status" value="1"/>
</dbReference>
<comment type="caution">
    <text evidence="1">The sequence shown here is derived from an EMBL/GenBank/DDBJ whole genome shotgun (WGS) entry which is preliminary data.</text>
</comment>
<dbReference type="InterPro" id="IPR036537">
    <property type="entry name" value="Adaptor_Cbl_N_dom_sf"/>
</dbReference>
<organism evidence="1 2">
    <name type="scientific">Rhizophagus irregularis</name>
    <dbReference type="NCBI Taxonomy" id="588596"/>
    <lineage>
        <taxon>Eukaryota</taxon>
        <taxon>Fungi</taxon>
        <taxon>Fungi incertae sedis</taxon>
        <taxon>Mucoromycota</taxon>
        <taxon>Glomeromycotina</taxon>
        <taxon>Glomeromycetes</taxon>
        <taxon>Glomerales</taxon>
        <taxon>Glomeraceae</taxon>
        <taxon>Rhizophagus</taxon>
    </lineage>
</organism>
<name>A0A2N0RKX0_9GLOM</name>
<dbReference type="VEuPathDB" id="FungiDB:RhiirFUN_018920"/>
<protein>
    <submittedName>
        <fullName evidence="1">Uncharacterized protein</fullName>
    </submittedName>
</protein>
<evidence type="ECO:0000313" key="2">
    <source>
        <dbReference type="Proteomes" id="UP000232688"/>
    </source>
</evidence>
<sequence>MPNVISYKGTDFPKNSRLKEAKEALADTSKFALEAVSNVGEAVGPYLPLITAVASLTQQIVKAYESAQYNKKSCAALIERICCYSERN</sequence>
<dbReference type="VEuPathDB" id="FungiDB:FUN_020015"/>
<reference evidence="1 2" key="2">
    <citation type="submission" date="2017-10" db="EMBL/GenBank/DDBJ databases">
        <title>Genome analyses suggest a sexual origin of heterokaryosis in a supposedly ancient asexual fungus.</title>
        <authorList>
            <person name="Corradi N."/>
            <person name="Sedzielewska K."/>
            <person name="Noel J."/>
            <person name="Charron P."/>
            <person name="Farinelli L."/>
            <person name="Marton T."/>
            <person name="Kruger M."/>
            <person name="Pelin A."/>
            <person name="Brachmann A."/>
            <person name="Corradi N."/>
        </authorList>
    </citation>
    <scope>NUCLEOTIDE SEQUENCE [LARGE SCALE GENOMIC DNA]</scope>
    <source>
        <strain evidence="1 2">A1</strain>
    </source>
</reference>
<gene>
    <name evidence="1" type="ORF">RhiirA1_422144</name>
</gene>